<feature type="signal peptide" evidence="1">
    <location>
        <begin position="1"/>
        <end position="16"/>
    </location>
</feature>
<feature type="domain" description="Pyrroloquinoline quinone-dependent pyranose dehydrogenase beta-propeller" evidence="2">
    <location>
        <begin position="33"/>
        <end position="426"/>
    </location>
</feature>
<reference evidence="3" key="2">
    <citation type="submission" date="2023-05" db="EMBL/GenBank/DDBJ databases">
        <authorList>
            <consortium name="Lawrence Berkeley National Laboratory"/>
            <person name="Steindorff A."/>
            <person name="Hensen N."/>
            <person name="Bonometti L."/>
            <person name="Westerberg I."/>
            <person name="Brannstrom I.O."/>
            <person name="Guillou S."/>
            <person name="Cros-Aarteil S."/>
            <person name="Calhoun S."/>
            <person name="Haridas S."/>
            <person name="Kuo A."/>
            <person name="Mondo S."/>
            <person name="Pangilinan J."/>
            <person name="Riley R."/>
            <person name="Labutti K."/>
            <person name="Andreopoulos B."/>
            <person name="Lipzen A."/>
            <person name="Chen C."/>
            <person name="Yanf M."/>
            <person name="Daum C."/>
            <person name="Ng V."/>
            <person name="Clum A."/>
            <person name="Ohm R."/>
            <person name="Martin F."/>
            <person name="Silar P."/>
            <person name="Natvig D."/>
            <person name="Lalanne C."/>
            <person name="Gautier V."/>
            <person name="Ament-Velasquez S.L."/>
            <person name="Kruys A."/>
            <person name="Hutchinson M.I."/>
            <person name="Powell A.J."/>
            <person name="Barry K."/>
            <person name="Miller A.N."/>
            <person name="Grigoriev I.V."/>
            <person name="Debuchy R."/>
            <person name="Gladieux P."/>
            <person name="Thoren M.H."/>
            <person name="Johannesson H."/>
        </authorList>
    </citation>
    <scope>NUCLEOTIDE SEQUENCE</scope>
    <source>
        <strain evidence="3">CBS 103.79</strain>
    </source>
</reference>
<feature type="chain" id="PRO_5042943138" evidence="1">
    <location>
        <begin position="17"/>
        <end position="479"/>
    </location>
</feature>
<dbReference type="InterPro" id="IPR011041">
    <property type="entry name" value="Quinoprot_gluc/sorb_DH_b-prop"/>
</dbReference>
<dbReference type="Pfam" id="PF22807">
    <property type="entry name" value="TrAA12"/>
    <property type="match status" value="1"/>
</dbReference>
<proteinExistence type="predicted"/>
<dbReference type="AlphaFoldDB" id="A0AAN6MDX0"/>
<dbReference type="Gene3D" id="2.120.10.30">
    <property type="entry name" value="TolB, C-terminal domain"/>
    <property type="match status" value="1"/>
</dbReference>
<dbReference type="EMBL" id="MU855988">
    <property type="protein sequence ID" value="KAK3898163.1"/>
    <property type="molecule type" value="Genomic_DNA"/>
</dbReference>
<gene>
    <name evidence="3" type="ORF">C8A05DRAFT_19203</name>
</gene>
<evidence type="ECO:0000313" key="4">
    <source>
        <dbReference type="Proteomes" id="UP001303889"/>
    </source>
</evidence>
<keyword evidence="4" id="KW-1185">Reference proteome</keyword>
<accession>A0AAN6MDX0</accession>
<dbReference type="Proteomes" id="UP001303889">
    <property type="component" value="Unassembled WGS sequence"/>
</dbReference>
<protein>
    <submittedName>
        <fullName evidence="3">Soluble quino protein glucose/sorbosone dehydrogenase</fullName>
    </submittedName>
</protein>
<organism evidence="3 4">
    <name type="scientific">Staphylotrichum tortipilum</name>
    <dbReference type="NCBI Taxonomy" id="2831512"/>
    <lineage>
        <taxon>Eukaryota</taxon>
        <taxon>Fungi</taxon>
        <taxon>Dikarya</taxon>
        <taxon>Ascomycota</taxon>
        <taxon>Pezizomycotina</taxon>
        <taxon>Sordariomycetes</taxon>
        <taxon>Sordariomycetidae</taxon>
        <taxon>Sordariales</taxon>
        <taxon>Chaetomiaceae</taxon>
        <taxon>Staphylotrichum</taxon>
    </lineage>
</organism>
<comment type="caution">
    <text evidence="3">The sequence shown here is derived from an EMBL/GenBank/DDBJ whole genome shotgun (WGS) entry which is preliminary data.</text>
</comment>
<evidence type="ECO:0000259" key="2">
    <source>
        <dbReference type="Pfam" id="PF22807"/>
    </source>
</evidence>
<reference evidence="3" key="1">
    <citation type="journal article" date="2023" name="Mol. Phylogenet. Evol.">
        <title>Genome-scale phylogeny and comparative genomics of the fungal order Sordariales.</title>
        <authorList>
            <person name="Hensen N."/>
            <person name="Bonometti L."/>
            <person name="Westerberg I."/>
            <person name="Brannstrom I.O."/>
            <person name="Guillou S."/>
            <person name="Cros-Aarteil S."/>
            <person name="Calhoun S."/>
            <person name="Haridas S."/>
            <person name="Kuo A."/>
            <person name="Mondo S."/>
            <person name="Pangilinan J."/>
            <person name="Riley R."/>
            <person name="LaButti K."/>
            <person name="Andreopoulos B."/>
            <person name="Lipzen A."/>
            <person name="Chen C."/>
            <person name="Yan M."/>
            <person name="Daum C."/>
            <person name="Ng V."/>
            <person name="Clum A."/>
            <person name="Steindorff A."/>
            <person name="Ohm R.A."/>
            <person name="Martin F."/>
            <person name="Silar P."/>
            <person name="Natvig D.O."/>
            <person name="Lalanne C."/>
            <person name="Gautier V."/>
            <person name="Ament-Velasquez S.L."/>
            <person name="Kruys A."/>
            <person name="Hutchinson M.I."/>
            <person name="Powell A.J."/>
            <person name="Barry K."/>
            <person name="Miller A.N."/>
            <person name="Grigoriev I.V."/>
            <person name="Debuchy R."/>
            <person name="Gladieux P."/>
            <person name="Hiltunen Thoren M."/>
            <person name="Johannesson H."/>
        </authorList>
    </citation>
    <scope>NUCLEOTIDE SEQUENCE</scope>
    <source>
        <strain evidence="3">CBS 103.79</strain>
    </source>
</reference>
<dbReference type="InterPro" id="IPR054539">
    <property type="entry name" value="Beta-prop_PDH"/>
</dbReference>
<dbReference type="SUPFAM" id="SSF50952">
    <property type="entry name" value="Soluble quinoprotein glucose dehydrogenase"/>
    <property type="match status" value="1"/>
</dbReference>
<name>A0AAN6MDX0_9PEZI</name>
<keyword evidence="1" id="KW-0732">Signal</keyword>
<sequence>MKNAVVLAAGLHAAAAAAQTACSSILVPSYSAPVVASGWQAQLVAGGLTKPRSIAFDSTGALLVVESGKGISRHRFTDNGGTCLSANHSHMLVELTTLNHGLALSSDGATLYASSAEAVFAWTYDAKTASTSGRTRMLVANMSNSDLVTRTLLMSQHQDGTLLVSRGSSDEHEAQSESMTSGLSQIRAFDVGNRSAFATPYNFATDGRLLGWGLRNSVGVGEHPITGGVYAVENSADGVTRNGKDVHENNPGEELNFFGYLNGTVTANQGGNFGYPHCFAVWDASEIPDNDGLAIGKQFARQENATLRDETCASDYIPPRLTFPAHYAPIDIKFAPAGDTAYITFRGSFDRTTPVGYRLSTLSFDPPTGAPVADPSSATALTDVLTNADNTVCPDKCFRPVGLALDASGRVWMTSDSTGEIYVLQRTGKGGEGVFVQPAGKGAGGGSGGGTGEKSGADGRGVGYWGVVVAGLVAGLVVF</sequence>
<evidence type="ECO:0000256" key="1">
    <source>
        <dbReference type="SAM" id="SignalP"/>
    </source>
</evidence>
<dbReference type="InterPro" id="IPR011042">
    <property type="entry name" value="6-blade_b-propeller_TolB-like"/>
</dbReference>
<evidence type="ECO:0000313" key="3">
    <source>
        <dbReference type="EMBL" id="KAK3898163.1"/>
    </source>
</evidence>